<evidence type="ECO:0000256" key="6">
    <source>
        <dbReference type="ARBA" id="ARBA00023274"/>
    </source>
</evidence>
<keyword evidence="5 8" id="KW-0689">Ribosomal protein</keyword>
<dbReference type="PANTHER" id="PTHR33398:SF1">
    <property type="entry name" value="SMALL RIBOSOMAL SUBUNIT PROTEIN BS20C"/>
    <property type="match status" value="1"/>
</dbReference>
<dbReference type="InterPro" id="IPR002583">
    <property type="entry name" value="Ribosomal_bS20"/>
</dbReference>
<evidence type="ECO:0000256" key="3">
    <source>
        <dbReference type="ARBA" id="ARBA00022730"/>
    </source>
</evidence>
<keyword evidence="4 8" id="KW-0694">RNA-binding</keyword>
<protein>
    <recommendedName>
        <fullName evidence="7 8">Small ribosomal subunit protein bS20</fullName>
    </recommendedName>
</protein>
<evidence type="ECO:0000256" key="1">
    <source>
        <dbReference type="ARBA" id="ARBA00003134"/>
    </source>
</evidence>
<dbReference type="GO" id="GO:0005829">
    <property type="term" value="C:cytosol"/>
    <property type="evidence" value="ECO:0007669"/>
    <property type="project" value="TreeGrafter"/>
</dbReference>
<reference evidence="9 10" key="1">
    <citation type="journal article" date="2016" name="Nat. Commun.">
        <title>Thousands of microbial genomes shed light on interconnected biogeochemical processes in an aquifer system.</title>
        <authorList>
            <person name="Anantharaman K."/>
            <person name="Brown C.T."/>
            <person name="Hug L.A."/>
            <person name="Sharon I."/>
            <person name="Castelle C.J."/>
            <person name="Probst A.J."/>
            <person name="Thomas B.C."/>
            <person name="Singh A."/>
            <person name="Wilkins M.J."/>
            <person name="Karaoz U."/>
            <person name="Brodie E.L."/>
            <person name="Williams K.H."/>
            <person name="Hubbard S.S."/>
            <person name="Banfield J.F."/>
        </authorList>
    </citation>
    <scope>NUCLEOTIDE SEQUENCE [LARGE SCALE GENOMIC DNA]</scope>
</reference>
<evidence type="ECO:0000313" key="9">
    <source>
        <dbReference type="EMBL" id="OGG95231.1"/>
    </source>
</evidence>
<comment type="caution">
    <text evidence="9">The sequence shown here is derived from an EMBL/GenBank/DDBJ whole genome shotgun (WGS) entry which is preliminary data.</text>
</comment>
<dbReference type="AlphaFoldDB" id="A0A1F6GAU1"/>
<dbReference type="NCBIfam" id="TIGR00029">
    <property type="entry name" value="S20"/>
    <property type="match status" value="1"/>
</dbReference>
<dbReference type="FunFam" id="1.20.58.110:FF:000001">
    <property type="entry name" value="30S ribosomal protein S20"/>
    <property type="match status" value="1"/>
</dbReference>
<dbReference type="Gene3D" id="1.20.58.110">
    <property type="entry name" value="Ribosomal protein S20"/>
    <property type="match status" value="1"/>
</dbReference>
<comment type="function">
    <text evidence="1 8">Binds directly to 16S ribosomal RNA.</text>
</comment>
<dbReference type="PANTHER" id="PTHR33398">
    <property type="entry name" value="30S RIBOSOMAL PROTEIN S20"/>
    <property type="match status" value="1"/>
</dbReference>
<dbReference type="Proteomes" id="UP000178449">
    <property type="component" value="Unassembled WGS sequence"/>
</dbReference>
<evidence type="ECO:0000256" key="4">
    <source>
        <dbReference type="ARBA" id="ARBA00022884"/>
    </source>
</evidence>
<dbReference type="Pfam" id="PF01649">
    <property type="entry name" value="Ribosomal_S20p"/>
    <property type="match status" value="1"/>
</dbReference>
<organism evidence="9 10">
    <name type="scientific">Candidatus Lambdaproteobacteria bacterium RIFOXYD2_FULL_50_16</name>
    <dbReference type="NCBI Taxonomy" id="1817772"/>
    <lineage>
        <taxon>Bacteria</taxon>
        <taxon>Pseudomonadati</taxon>
        <taxon>Pseudomonadota</taxon>
        <taxon>Candidatus Lambdaproteobacteria</taxon>
    </lineage>
</organism>
<proteinExistence type="inferred from homology"/>
<dbReference type="GO" id="GO:0003735">
    <property type="term" value="F:structural constituent of ribosome"/>
    <property type="evidence" value="ECO:0007669"/>
    <property type="project" value="InterPro"/>
</dbReference>
<name>A0A1F6GAU1_9PROT</name>
<dbReference type="EMBL" id="MFNE01000026">
    <property type="protein sequence ID" value="OGG95231.1"/>
    <property type="molecule type" value="Genomic_DNA"/>
</dbReference>
<evidence type="ECO:0000313" key="10">
    <source>
        <dbReference type="Proteomes" id="UP000178449"/>
    </source>
</evidence>
<dbReference type="HAMAP" id="MF_00500">
    <property type="entry name" value="Ribosomal_bS20"/>
    <property type="match status" value="1"/>
</dbReference>
<evidence type="ECO:0000256" key="7">
    <source>
        <dbReference type="ARBA" id="ARBA00035136"/>
    </source>
</evidence>
<sequence>MANHKSALKRARQNAINRLRNRALRSNLRTEVKKFLSLITEGKQDEAKAMLPAVHKVIDKACTKGVITKANASRKKSRVTVMLNKAA</sequence>
<keyword evidence="3 8" id="KW-0699">rRNA-binding</keyword>
<comment type="similarity">
    <text evidence="2 8">Belongs to the bacterial ribosomal protein bS20 family.</text>
</comment>
<dbReference type="GO" id="GO:0015935">
    <property type="term" value="C:small ribosomal subunit"/>
    <property type="evidence" value="ECO:0007669"/>
    <property type="project" value="TreeGrafter"/>
</dbReference>
<dbReference type="GO" id="GO:0070181">
    <property type="term" value="F:small ribosomal subunit rRNA binding"/>
    <property type="evidence" value="ECO:0007669"/>
    <property type="project" value="TreeGrafter"/>
</dbReference>
<dbReference type="InterPro" id="IPR036510">
    <property type="entry name" value="Ribosomal_bS20_sf"/>
</dbReference>
<dbReference type="GO" id="GO:0006412">
    <property type="term" value="P:translation"/>
    <property type="evidence" value="ECO:0007669"/>
    <property type="project" value="UniProtKB-UniRule"/>
</dbReference>
<dbReference type="SUPFAM" id="SSF46992">
    <property type="entry name" value="Ribosomal protein S20"/>
    <property type="match status" value="1"/>
</dbReference>
<gene>
    <name evidence="8" type="primary">rpsT</name>
    <name evidence="9" type="ORF">A2527_08650</name>
</gene>
<evidence type="ECO:0000256" key="8">
    <source>
        <dbReference type="HAMAP-Rule" id="MF_00500"/>
    </source>
</evidence>
<keyword evidence="6 8" id="KW-0687">Ribonucleoprotein</keyword>
<accession>A0A1F6GAU1</accession>
<evidence type="ECO:0000256" key="2">
    <source>
        <dbReference type="ARBA" id="ARBA00007634"/>
    </source>
</evidence>
<dbReference type="STRING" id="1817772.A2527_08650"/>
<evidence type="ECO:0000256" key="5">
    <source>
        <dbReference type="ARBA" id="ARBA00022980"/>
    </source>
</evidence>